<dbReference type="Pfam" id="PF18072">
    <property type="entry name" value="FGAR-AT_linker"/>
    <property type="match status" value="1"/>
</dbReference>
<feature type="active site" evidence="8">
    <location>
        <position position="52"/>
    </location>
</feature>
<evidence type="ECO:0000313" key="13">
    <source>
        <dbReference type="Proteomes" id="UP000050969"/>
    </source>
</evidence>
<comment type="catalytic activity">
    <reaction evidence="8">
        <text>N(2)-formyl-N(1)-(5-phospho-beta-D-ribosyl)glycinamide + L-glutamine + ATP + H2O = 2-formamido-N(1)-(5-O-phospho-beta-D-ribosyl)acetamidine + L-glutamate + ADP + phosphate + H(+)</text>
        <dbReference type="Rhea" id="RHEA:17129"/>
        <dbReference type="ChEBI" id="CHEBI:15377"/>
        <dbReference type="ChEBI" id="CHEBI:15378"/>
        <dbReference type="ChEBI" id="CHEBI:29985"/>
        <dbReference type="ChEBI" id="CHEBI:30616"/>
        <dbReference type="ChEBI" id="CHEBI:43474"/>
        <dbReference type="ChEBI" id="CHEBI:58359"/>
        <dbReference type="ChEBI" id="CHEBI:147286"/>
        <dbReference type="ChEBI" id="CHEBI:147287"/>
        <dbReference type="ChEBI" id="CHEBI:456216"/>
        <dbReference type="EC" id="6.3.5.3"/>
    </reaction>
</comment>
<evidence type="ECO:0000259" key="11">
    <source>
        <dbReference type="Pfam" id="PF18072"/>
    </source>
</evidence>
<dbReference type="InterPro" id="IPR010918">
    <property type="entry name" value="PurM-like_C_dom"/>
</dbReference>
<dbReference type="GO" id="GO:0000287">
    <property type="term" value="F:magnesium ion binding"/>
    <property type="evidence" value="ECO:0007669"/>
    <property type="project" value="UniProtKB-UniRule"/>
</dbReference>
<dbReference type="GO" id="GO:0005737">
    <property type="term" value="C:cytoplasm"/>
    <property type="evidence" value="ECO:0007669"/>
    <property type="project" value="UniProtKB-SubCell"/>
</dbReference>
<dbReference type="Pfam" id="PF00586">
    <property type="entry name" value="AIRS"/>
    <property type="match status" value="2"/>
</dbReference>
<accession>A0A0R2MX72</accession>
<evidence type="ECO:0000313" key="12">
    <source>
        <dbReference type="EMBL" id="KRO16413.1"/>
    </source>
</evidence>
<feature type="binding site" evidence="8">
    <location>
        <begin position="317"/>
        <end position="319"/>
    </location>
    <ligand>
        <name>substrate</name>
    </ligand>
</feature>
<comment type="subcellular location">
    <subcellularLocation>
        <location evidence="8">Cytoplasm</location>
    </subcellularLocation>
</comment>
<dbReference type="GO" id="GO:0006189">
    <property type="term" value="P:'de novo' IMP biosynthetic process"/>
    <property type="evidence" value="ECO:0007669"/>
    <property type="project" value="UniProtKB-UniRule"/>
</dbReference>
<dbReference type="SUPFAM" id="SSF56042">
    <property type="entry name" value="PurM C-terminal domain-like"/>
    <property type="match status" value="2"/>
</dbReference>
<feature type="active site" description="Proton acceptor" evidence="8">
    <location>
        <position position="98"/>
    </location>
</feature>
<feature type="binding site" evidence="8">
    <location>
        <position position="120"/>
    </location>
    <ligand>
        <name>Mg(2+)</name>
        <dbReference type="ChEBI" id="CHEBI:18420"/>
        <label>2</label>
    </ligand>
</feature>
<feature type="binding site" evidence="8">
    <location>
        <position position="536"/>
    </location>
    <ligand>
        <name>Mg(2+)</name>
        <dbReference type="ChEBI" id="CHEBI:18420"/>
        <label>1</label>
    </ligand>
</feature>
<dbReference type="GO" id="GO:0005524">
    <property type="term" value="F:ATP binding"/>
    <property type="evidence" value="ECO:0007669"/>
    <property type="project" value="UniProtKB-UniRule"/>
</dbReference>
<keyword evidence="6 8" id="KW-0067">ATP-binding</keyword>
<dbReference type="UniPathway" id="UPA00074">
    <property type="reaction ID" value="UER00128"/>
</dbReference>
<dbReference type="InterPro" id="IPR010074">
    <property type="entry name" value="PRibForGlyAmidine_synth_PurL"/>
</dbReference>
<dbReference type="PATRIC" id="fig|1293598.4.peg.1258"/>
<dbReference type="PANTHER" id="PTHR43555">
    <property type="entry name" value="PHOSPHORIBOSYLFORMYLGLYCINAMIDINE SYNTHASE SUBUNIT PURL"/>
    <property type="match status" value="1"/>
</dbReference>
<keyword evidence="2 8" id="KW-0436">Ligase</keyword>
<dbReference type="SUPFAM" id="SSF55326">
    <property type="entry name" value="PurM N-terminal domain-like"/>
    <property type="match status" value="2"/>
</dbReference>
<dbReference type="EMBL" id="JQCE01000038">
    <property type="protein sequence ID" value="KRO16413.1"/>
    <property type="molecule type" value="Genomic_DNA"/>
</dbReference>
<dbReference type="Gene3D" id="3.30.1330.10">
    <property type="entry name" value="PurM-like, N-terminal domain"/>
    <property type="match status" value="2"/>
</dbReference>
<keyword evidence="3 8" id="KW-0479">Metal-binding</keyword>
<evidence type="ECO:0000256" key="6">
    <source>
        <dbReference type="ARBA" id="ARBA00022840"/>
    </source>
</evidence>
<gene>
    <name evidence="8" type="primary">purL</name>
    <name evidence="12" type="ORF">IV56_GL001195</name>
</gene>
<keyword evidence="1 8" id="KW-0963">Cytoplasm</keyword>
<comment type="caution">
    <text evidence="12">The sequence shown here is derived from an EMBL/GenBank/DDBJ whole genome shotgun (WGS) entry which is preliminary data.</text>
</comment>
<keyword evidence="7 8" id="KW-0460">Magnesium</keyword>
<keyword evidence="5 8" id="KW-0658">Purine biosynthesis</keyword>
<feature type="binding site" evidence="8">
    <location>
        <position position="94"/>
    </location>
    <ligand>
        <name>ATP</name>
        <dbReference type="ChEBI" id="CHEBI:30616"/>
    </ligand>
</feature>
<feature type="binding site" evidence="8">
    <location>
        <position position="55"/>
    </location>
    <ligand>
        <name>ATP</name>
        <dbReference type="ChEBI" id="CHEBI:30616"/>
    </ligand>
</feature>
<dbReference type="Gene3D" id="3.90.650.10">
    <property type="entry name" value="PurM-like C-terminal domain"/>
    <property type="match status" value="2"/>
</dbReference>
<dbReference type="FunFam" id="3.30.1330.10:FF:000004">
    <property type="entry name" value="Phosphoribosylformylglycinamidine synthase subunit PurL"/>
    <property type="match status" value="1"/>
</dbReference>
<organism evidence="12 13">
    <name type="scientific">Lacticaseibacillus saniviri JCM 17471 = DSM 24301</name>
    <dbReference type="NCBI Taxonomy" id="1293598"/>
    <lineage>
        <taxon>Bacteria</taxon>
        <taxon>Bacillati</taxon>
        <taxon>Bacillota</taxon>
        <taxon>Bacilli</taxon>
        <taxon>Lactobacillales</taxon>
        <taxon>Lactobacillaceae</taxon>
        <taxon>Lacticaseibacillus</taxon>
    </lineage>
</organism>
<name>A0A0R2MX72_9LACO</name>
<dbReference type="Proteomes" id="UP000050969">
    <property type="component" value="Unassembled WGS sequence"/>
</dbReference>
<evidence type="ECO:0000256" key="7">
    <source>
        <dbReference type="ARBA" id="ARBA00022842"/>
    </source>
</evidence>
<dbReference type="NCBIfam" id="TIGR01736">
    <property type="entry name" value="FGAM_synth_II"/>
    <property type="match status" value="1"/>
</dbReference>
<dbReference type="RefSeq" id="WP_054777338.1">
    <property type="nucleotide sequence ID" value="NZ_BBBX01000011.1"/>
</dbReference>
<comment type="function">
    <text evidence="8">Part of the phosphoribosylformylglycinamidine synthase complex involved in the purines biosynthetic pathway. Catalyzes the ATP-dependent conversion of formylglycinamide ribonucleotide (FGAR) and glutamine to yield formylglycinamidine ribonucleotide (FGAM) and glutamate. The FGAM synthase complex is composed of three subunits. PurQ produces an ammonia molecule by converting glutamine to glutamate. PurL transfers the ammonia molecule to FGAR to form FGAM in an ATP-dependent manner. PurS interacts with PurQ and PurL and is thought to assist in the transfer of the ammonia molecule from PurQ to PurL.</text>
</comment>
<evidence type="ECO:0000256" key="3">
    <source>
        <dbReference type="ARBA" id="ARBA00022723"/>
    </source>
</evidence>
<dbReference type="InterPro" id="IPR036676">
    <property type="entry name" value="PurM-like_C_sf"/>
</dbReference>
<dbReference type="AlphaFoldDB" id="A0A0R2MX72"/>
<dbReference type="CDD" id="cd02203">
    <property type="entry name" value="PurL_repeat1"/>
    <property type="match status" value="1"/>
</dbReference>
<evidence type="ECO:0000256" key="2">
    <source>
        <dbReference type="ARBA" id="ARBA00022598"/>
    </source>
</evidence>
<evidence type="ECO:0000256" key="5">
    <source>
        <dbReference type="ARBA" id="ARBA00022755"/>
    </source>
</evidence>
<dbReference type="PIRSF" id="PIRSF001587">
    <property type="entry name" value="FGAM_synthase_II"/>
    <property type="match status" value="1"/>
</dbReference>
<evidence type="ECO:0000259" key="9">
    <source>
        <dbReference type="Pfam" id="PF00586"/>
    </source>
</evidence>
<feature type="binding site" evidence="8">
    <location>
        <position position="498"/>
    </location>
    <ligand>
        <name>ATP</name>
        <dbReference type="ChEBI" id="CHEBI:30616"/>
    </ligand>
</feature>
<keyword evidence="13" id="KW-1185">Reference proteome</keyword>
<feature type="domain" description="PurM-like N-terminal" evidence="9">
    <location>
        <begin position="441"/>
        <end position="560"/>
    </location>
</feature>
<keyword evidence="4 8" id="KW-0547">Nucleotide-binding</keyword>
<dbReference type="CDD" id="cd02204">
    <property type="entry name" value="PurL_repeat2"/>
    <property type="match status" value="1"/>
</dbReference>
<feature type="binding site" evidence="8">
    <location>
        <position position="96"/>
    </location>
    <ligand>
        <name>Mg(2+)</name>
        <dbReference type="ChEBI" id="CHEBI:18420"/>
        <label>1</label>
    </ligand>
</feature>
<feature type="domain" description="Phosphoribosylformylglycinamidine synthase linker" evidence="11">
    <location>
        <begin position="10"/>
        <end position="56"/>
    </location>
</feature>
<dbReference type="InterPro" id="IPR041609">
    <property type="entry name" value="PurL_linker"/>
</dbReference>
<sequence length="741" mass="79755">MRVALAPEAIREQRPYLDWGVSEDEYQRVVSLLDRLPNYTEIGLVSGMWSEHCAYKYSKPVLKQFWTHNERVLMGPGEGAGVIRIGNGKAVVFKAESHNHPSAVEPYEGAATGVGGIIRDIFSMGAEPVALLDSLAFGNLDQPHTQHLVDQVVAGIGGYGNAIGIPTIGGETNFDDVYTNNPLVNAMCIGVMDEADIQRGRAAGVGNAIIYVGAKTGRDGINGASFASAEFSDDAPADRAAVQVGDPFMEKLLMDACLEVTREHRDALVGMQDMGAAGLVSSSVEMAEKAGYGMQLNLDLVPQREADMLPFEIMLSESQERMLLCVRAGAEQGIIAVFEQYGLDAVVIGRVTDDQRYVLTHQETVVCDVPVALLTTDAPIYYQVGVMPARLQQPAEDFEPHITDLEATWLALLQQPTIASKKSLYRRYDAQVKTNTVVKPGSDAGVIRVRGTQSAIAATTDSNGRYLYLDPKRGGAMVAAEAARNLVASGAVPLGITDCLNYGDPTKPEVFYELEQSAQGITEACRALNTPVISGNVSLYNETNGQAIYPTPMLGMVGLIERLEDITTNHLKQAGDVIVLVGATDDDYNGTELQQMMTGTIAGQLFDLDLDREVQQQHAVTAAIQAGLVTAAHDLSVGGLVSGLSEMMLAGDLGADITWKQSTERLFAETPGRFVLTIAPDKMPEWQTLMQGHAVPFTTLGVVTDTARLDLQLTDTTLTLPLAQLRDAYEGGIPCRMKSKA</sequence>
<dbReference type="Pfam" id="PF02769">
    <property type="entry name" value="AIRS_C"/>
    <property type="match status" value="2"/>
</dbReference>
<comment type="similarity">
    <text evidence="8">Belongs to the FGAMS family.</text>
</comment>
<evidence type="ECO:0000259" key="10">
    <source>
        <dbReference type="Pfam" id="PF02769"/>
    </source>
</evidence>
<comment type="subunit">
    <text evidence="8">Monomer. Part of the FGAM synthase complex composed of 1 PurL, 1 PurQ and 2 PurS subunits.</text>
</comment>
<dbReference type="NCBIfam" id="NF002290">
    <property type="entry name" value="PRK01213.1"/>
    <property type="match status" value="1"/>
</dbReference>
<feature type="binding site" evidence="8">
    <location>
        <position position="538"/>
    </location>
    <ligand>
        <name>substrate</name>
    </ligand>
</feature>
<proteinExistence type="inferred from homology"/>
<dbReference type="InterPro" id="IPR016188">
    <property type="entry name" value="PurM-like_N"/>
</dbReference>
<comment type="pathway">
    <text evidence="8">Purine metabolism; IMP biosynthesis via de novo pathway; 5-amino-1-(5-phospho-D-ribosyl)imidazole from N(2)-formyl-N(1)-(5-phospho-D-ribosyl)glycinamide: step 1/2.</text>
</comment>
<dbReference type="OrthoDB" id="9804441at2"/>
<dbReference type="InterPro" id="IPR036921">
    <property type="entry name" value="PurM-like_N_sf"/>
</dbReference>
<feature type="binding site" evidence="8">
    <location>
        <position position="273"/>
    </location>
    <ligand>
        <name>Mg(2+)</name>
        <dbReference type="ChEBI" id="CHEBI:18420"/>
        <label>2</label>
    </ligand>
</feature>
<protein>
    <recommendedName>
        <fullName evidence="8">Phosphoribosylformylglycinamidine synthase subunit PurL</fullName>
        <shortName evidence="8">FGAM synthase</shortName>
        <ecNumber evidence="8">6.3.5.3</ecNumber>
    </recommendedName>
    <alternativeName>
        <fullName evidence="8">Formylglycinamide ribonucleotide amidotransferase subunit II</fullName>
        <shortName evidence="8">FGAR amidotransferase II</shortName>
        <shortName evidence="8">FGAR-AT II</shortName>
    </alternativeName>
    <alternativeName>
        <fullName evidence="8">Glutamine amidotransferase PurL</fullName>
    </alternativeName>
    <alternativeName>
        <fullName evidence="8">Phosphoribosylformylglycinamidine synthase subunit II</fullName>
    </alternativeName>
</protein>
<dbReference type="GO" id="GO:0004642">
    <property type="term" value="F:phosphoribosylformylglycinamidine synthase activity"/>
    <property type="evidence" value="ECO:0007669"/>
    <property type="project" value="UniProtKB-UniRule"/>
</dbReference>
<evidence type="ECO:0000256" key="4">
    <source>
        <dbReference type="ARBA" id="ARBA00022741"/>
    </source>
</evidence>
<reference evidence="12 13" key="1">
    <citation type="journal article" date="2015" name="Genome Announc.">
        <title>Expanding the biotechnology potential of lactobacilli through comparative genomics of 213 strains and associated genera.</title>
        <authorList>
            <person name="Sun Z."/>
            <person name="Harris H.M."/>
            <person name="McCann A."/>
            <person name="Guo C."/>
            <person name="Argimon S."/>
            <person name="Zhang W."/>
            <person name="Yang X."/>
            <person name="Jeffery I.B."/>
            <person name="Cooney J.C."/>
            <person name="Kagawa T.F."/>
            <person name="Liu W."/>
            <person name="Song Y."/>
            <person name="Salvetti E."/>
            <person name="Wrobel A."/>
            <person name="Rasinkangas P."/>
            <person name="Parkhill J."/>
            <person name="Rea M.C."/>
            <person name="O'Sullivan O."/>
            <person name="Ritari J."/>
            <person name="Douillard F.P."/>
            <person name="Paul Ross R."/>
            <person name="Yang R."/>
            <person name="Briner A.E."/>
            <person name="Felis G.E."/>
            <person name="de Vos W.M."/>
            <person name="Barrangou R."/>
            <person name="Klaenhammer T.R."/>
            <person name="Caufield P.W."/>
            <person name="Cui Y."/>
            <person name="Zhang H."/>
            <person name="O'Toole P.W."/>
        </authorList>
    </citation>
    <scope>NUCLEOTIDE SEQUENCE [LARGE SCALE GENOMIC DNA]</scope>
    <source>
        <strain evidence="12 13">DSM 24301</strain>
    </source>
</reference>
<comment type="caution">
    <text evidence="8">Lacks conserved residue(s) required for the propagation of feature annotation.</text>
</comment>
<dbReference type="STRING" id="1293598.IV56_GL001195"/>
<feature type="domain" description="PurM-like C-terminal" evidence="10">
    <location>
        <begin position="205"/>
        <end position="361"/>
    </location>
</feature>
<dbReference type="PANTHER" id="PTHR43555:SF1">
    <property type="entry name" value="PHOSPHORIBOSYLFORMYLGLYCINAMIDINE SYNTHASE SUBUNIT PURL"/>
    <property type="match status" value="1"/>
</dbReference>
<feature type="binding site" evidence="8">
    <location>
        <begin position="97"/>
        <end position="100"/>
    </location>
    <ligand>
        <name>substrate</name>
    </ligand>
</feature>
<feature type="binding site" evidence="8">
    <location>
        <position position="119"/>
    </location>
    <ligand>
        <name>substrate</name>
    </ligand>
</feature>
<dbReference type="HAMAP" id="MF_00420">
    <property type="entry name" value="PurL_2"/>
    <property type="match status" value="1"/>
</dbReference>
<dbReference type="EC" id="6.3.5.3" evidence="8"/>
<feature type="domain" description="PurM-like C-terminal" evidence="10">
    <location>
        <begin position="573"/>
        <end position="712"/>
    </location>
</feature>
<evidence type="ECO:0000256" key="1">
    <source>
        <dbReference type="ARBA" id="ARBA00022490"/>
    </source>
</evidence>
<feature type="binding site" evidence="8">
    <location>
        <position position="243"/>
    </location>
    <ligand>
        <name>substrate</name>
    </ligand>
</feature>
<feature type="domain" description="PurM-like N-terminal" evidence="9">
    <location>
        <begin position="77"/>
        <end position="192"/>
    </location>
</feature>
<evidence type="ECO:0000256" key="8">
    <source>
        <dbReference type="HAMAP-Rule" id="MF_00420"/>
    </source>
</evidence>
<feature type="binding site" evidence="8">
    <location>
        <position position="535"/>
    </location>
    <ligand>
        <name>ATP</name>
        <dbReference type="ChEBI" id="CHEBI:30616"/>
    </ligand>
</feature>